<name>A0A2Z6LPQ6_TRISU</name>
<protein>
    <submittedName>
        <fullName evidence="1">Uncharacterized protein</fullName>
    </submittedName>
</protein>
<accession>A0A2Z6LPQ6</accession>
<dbReference type="AlphaFoldDB" id="A0A2Z6LPQ6"/>
<gene>
    <name evidence="1" type="ORF">TSUD_84820</name>
</gene>
<evidence type="ECO:0000313" key="1">
    <source>
        <dbReference type="EMBL" id="GAU20764.1"/>
    </source>
</evidence>
<dbReference type="EMBL" id="DF973219">
    <property type="protein sequence ID" value="GAU20764.1"/>
    <property type="molecule type" value="Genomic_DNA"/>
</dbReference>
<organism evidence="1 2">
    <name type="scientific">Trifolium subterraneum</name>
    <name type="common">Subterranean clover</name>
    <dbReference type="NCBI Taxonomy" id="3900"/>
    <lineage>
        <taxon>Eukaryota</taxon>
        <taxon>Viridiplantae</taxon>
        <taxon>Streptophyta</taxon>
        <taxon>Embryophyta</taxon>
        <taxon>Tracheophyta</taxon>
        <taxon>Spermatophyta</taxon>
        <taxon>Magnoliopsida</taxon>
        <taxon>eudicotyledons</taxon>
        <taxon>Gunneridae</taxon>
        <taxon>Pentapetalae</taxon>
        <taxon>rosids</taxon>
        <taxon>fabids</taxon>
        <taxon>Fabales</taxon>
        <taxon>Fabaceae</taxon>
        <taxon>Papilionoideae</taxon>
        <taxon>50 kb inversion clade</taxon>
        <taxon>NPAAA clade</taxon>
        <taxon>Hologalegina</taxon>
        <taxon>IRL clade</taxon>
        <taxon>Trifolieae</taxon>
        <taxon>Trifolium</taxon>
    </lineage>
</organism>
<dbReference type="Proteomes" id="UP000242715">
    <property type="component" value="Unassembled WGS sequence"/>
</dbReference>
<sequence>MRFTFSTPLRGDNISLFWLGRLRGLGSGTIDLEAPIEWQTVMGGSLVALVVERGEVAHTIAMAADVADSFFWGFTGFMKGEEDIRGK</sequence>
<evidence type="ECO:0000313" key="2">
    <source>
        <dbReference type="Proteomes" id="UP000242715"/>
    </source>
</evidence>
<proteinExistence type="predicted"/>
<reference evidence="2" key="1">
    <citation type="journal article" date="2017" name="Front. Plant Sci.">
        <title>Climate Clever Clovers: New Paradigm to Reduce the Environmental Footprint of Ruminants by Breeding Low Methanogenic Forages Utilizing Haplotype Variation.</title>
        <authorList>
            <person name="Kaur P."/>
            <person name="Appels R."/>
            <person name="Bayer P.E."/>
            <person name="Keeble-Gagnere G."/>
            <person name="Wang J."/>
            <person name="Hirakawa H."/>
            <person name="Shirasawa K."/>
            <person name="Vercoe P."/>
            <person name="Stefanova K."/>
            <person name="Durmic Z."/>
            <person name="Nichols P."/>
            <person name="Revell C."/>
            <person name="Isobe S.N."/>
            <person name="Edwards D."/>
            <person name="Erskine W."/>
        </authorList>
    </citation>
    <scope>NUCLEOTIDE SEQUENCE [LARGE SCALE GENOMIC DNA]</scope>
    <source>
        <strain evidence="2">cv. Daliak</strain>
    </source>
</reference>
<keyword evidence="2" id="KW-1185">Reference proteome</keyword>